<feature type="transmembrane region" description="Helical" evidence="6">
    <location>
        <begin position="79"/>
        <end position="98"/>
    </location>
</feature>
<dbReference type="Pfam" id="PF07690">
    <property type="entry name" value="MFS_1"/>
    <property type="match status" value="1"/>
</dbReference>
<name>A0A6J4MNH9_9ACTN</name>
<feature type="transmembrane region" description="Helical" evidence="6">
    <location>
        <begin position="218"/>
        <end position="238"/>
    </location>
</feature>
<dbReference type="PANTHER" id="PTHR23513:SF11">
    <property type="entry name" value="STAPHYLOFERRIN A TRANSPORTER"/>
    <property type="match status" value="1"/>
</dbReference>
<comment type="subcellular location">
    <subcellularLocation>
        <location evidence="1">Cell membrane</location>
        <topology evidence="1">Multi-pass membrane protein</topology>
    </subcellularLocation>
</comment>
<dbReference type="InterPro" id="IPR011701">
    <property type="entry name" value="MFS"/>
</dbReference>
<dbReference type="AlphaFoldDB" id="A0A6J4MNH9"/>
<dbReference type="GO" id="GO:0022857">
    <property type="term" value="F:transmembrane transporter activity"/>
    <property type="evidence" value="ECO:0007669"/>
    <property type="project" value="InterPro"/>
</dbReference>
<evidence type="ECO:0000256" key="5">
    <source>
        <dbReference type="ARBA" id="ARBA00023136"/>
    </source>
</evidence>
<evidence type="ECO:0000256" key="1">
    <source>
        <dbReference type="ARBA" id="ARBA00004651"/>
    </source>
</evidence>
<dbReference type="Gene3D" id="1.20.1250.20">
    <property type="entry name" value="MFS general substrate transporter like domains"/>
    <property type="match status" value="1"/>
</dbReference>
<keyword evidence="5 6" id="KW-0472">Membrane</keyword>
<feature type="transmembrane region" description="Helical" evidence="6">
    <location>
        <begin position="45"/>
        <end position="67"/>
    </location>
</feature>
<keyword evidence="4 6" id="KW-1133">Transmembrane helix</keyword>
<proteinExistence type="predicted"/>
<dbReference type="PANTHER" id="PTHR23513">
    <property type="entry name" value="INTEGRAL MEMBRANE EFFLUX PROTEIN-RELATED"/>
    <property type="match status" value="1"/>
</dbReference>
<feature type="transmembrane region" description="Helical" evidence="6">
    <location>
        <begin position="362"/>
        <end position="382"/>
    </location>
</feature>
<feature type="transmembrane region" description="Helical" evidence="6">
    <location>
        <begin position="104"/>
        <end position="124"/>
    </location>
</feature>
<evidence type="ECO:0000313" key="7">
    <source>
        <dbReference type="EMBL" id="CAA9362981.1"/>
    </source>
</evidence>
<dbReference type="SUPFAM" id="SSF103473">
    <property type="entry name" value="MFS general substrate transporter"/>
    <property type="match status" value="1"/>
</dbReference>
<organism evidence="7">
    <name type="scientific">uncultured Frankineae bacterium</name>
    <dbReference type="NCBI Taxonomy" id="437475"/>
    <lineage>
        <taxon>Bacteria</taxon>
        <taxon>Bacillati</taxon>
        <taxon>Actinomycetota</taxon>
        <taxon>Actinomycetes</taxon>
        <taxon>Frankiales</taxon>
        <taxon>environmental samples</taxon>
    </lineage>
</organism>
<evidence type="ECO:0000256" key="2">
    <source>
        <dbReference type="ARBA" id="ARBA00022475"/>
    </source>
</evidence>
<reference evidence="7" key="1">
    <citation type="submission" date="2020-02" db="EMBL/GenBank/DDBJ databases">
        <authorList>
            <person name="Meier V. D."/>
        </authorList>
    </citation>
    <scope>NUCLEOTIDE SEQUENCE</scope>
    <source>
        <strain evidence="7">AVDCRST_MAG16</strain>
    </source>
</reference>
<sequence length="406" mass="41195">MQTYTDLFADRAFRALWAGTALTVAASTAVGLALASSVYATTGSALLSALALFGPSVVQVVGATTLMSVADTSPPRRTLVLVTCVVAAVAACQALLPLGPLARVALTLATAYVVSIGAGARWGLLAQLVPEASFRLARSAVNVAVGAFQVVGFAAGGLLLQVLSVRAVFALAAGLSVLAVVVLRTGLPELAPRRTTPPGLRETWHGNRRLLGERHTRPLLVALCLPNGLVVGCEALFVPYARDAAGVLFVAAALGMLVGDVLVGRVLTARQRQRSSTSLRVLLAAAFLPFVLPLPLAVAALLAALGSVGYGASLLLQEQLVALAPKDVQGQALGVEGSARMTAQGLCAVLAGALADALGPGVAITVLAAASLAVTAALVPALRRAEVEVEARAARVVQRNGGSVRP</sequence>
<feature type="transmembrane region" description="Helical" evidence="6">
    <location>
        <begin position="279"/>
        <end position="305"/>
    </location>
</feature>
<gene>
    <name evidence="7" type="ORF">AVDCRST_MAG16-3198</name>
</gene>
<dbReference type="GO" id="GO:0005886">
    <property type="term" value="C:plasma membrane"/>
    <property type="evidence" value="ECO:0007669"/>
    <property type="project" value="UniProtKB-SubCell"/>
</dbReference>
<evidence type="ECO:0008006" key="8">
    <source>
        <dbReference type="Google" id="ProtNLM"/>
    </source>
</evidence>
<keyword evidence="3 6" id="KW-0812">Transmembrane</keyword>
<evidence type="ECO:0000256" key="6">
    <source>
        <dbReference type="SAM" id="Phobius"/>
    </source>
</evidence>
<feature type="transmembrane region" description="Helical" evidence="6">
    <location>
        <begin position="136"/>
        <end position="161"/>
    </location>
</feature>
<feature type="transmembrane region" description="Helical" evidence="6">
    <location>
        <begin position="167"/>
        <end position="187"/>
    </location>
</feature>
<evidence type="ECO:0000256" key="4">
    <source>
        <dbReference type="ARBA" id="ARBA00022989"/>
    </source>
</evidence>
<protein>
    <recommendedName>
        <fullName evidence="8">Major facilitator superfamily (MFS) profile domain-containing protein</fullName>
    </recommendedName>
</protein>
<feature type="transmembrane region" description="Helical" evidence="6">
    <location>
        <begin position="244"/>
        <end position="267"/>
    </location>
</feature>
<evidence type="ECO:0000256" key="3">
    <source>
        <dbReference type="ARBA" id="ARBA00022692"/>
    </source>
</evidence>
<accession>A0A6J4MNH9</accession>
<dbReference type="EMBL" id="CADCUE010000299">
    <property type="protein sequence ID" value="CAA9362981.1"/>
    <property type="molecule type" value="Genomic_DNA"/>
</dbReference>
<dbReference type="InterPro" id="IPR036259">
    <property type="entry name" value="MFS_trans_sf"/>
</dbReference>
<keyword evidence="2" id="KW-1003">Cell membrane</keyword>